<protein>
    <submittedName>
        <fullName evidence="2">Uncharacterized protein</fullName>
    </submittedName>
</protein>
<evidence type="ECO:0000313" key="3">
    <source>
        <dbReference type="Proteomes" id="UP000606194"/>
    </source>
</evidence>
<feature type="compositionally biased region" description="Polar residues" evidence="1">
    <location>
        <begin position="32"/>
        <end position="41"/>
    </location>
</feature>
<accession>A0A918L1L3</accession>
<organism evidence="2 3">
    <name type="scientific">Streptomyces humidus</name>
    <dbReference type="NCBI Taxonomy" id="52259"/>
    <lineage>
        <taxon>Bacteria</taxon>
        <taxon>Bacillati</taxon>
        <taxon>Actinomycetota</taxon>
        <taxon>Actinomycetes</taxon>
        <taxon>Kitasatosporales</taxon>
        <taxon>Streptomycetaceae</taxon>
        <taxon>Streptomyces</taxon>
    </lineage>
</organism>
<comment type="caution">
    <text evidence="2">The sequence shown here is derived from an EMBL/GenBank/DDBJ whole genome shotgun (WGS) entry which is preliminary data.</text>
</comment>
<feature type="region of interest" description="Disordered" evidence="1">
    <location>
        <begin position="24"/>
        <end position="118"/>
    </location>
</feature>
<gene>
    <name evidence="2" type="ORF">GCM10010269_13020</name>
</gene>
<dbReference type="AlphaFoldDB" id="A0A918L1L3"/>
<proteinExistence type="predicted"/>
<evidence type="ECO:0000313" key="2">
    <source>
        <dbReference type="EMBL" id="GGR75211.1"/>
    </source>
</evidence>
<dbReference type="Proteomes" id="UP000606194">
    <property type="component" value="Unassembled WGS sequence"/>
</dbReference>
<name>A0A918L1L3_9ACTN</name>
<sequence length="118" mass="11966">MGKRVLAAFGVVAPMEGVLVSGLSAAPASADAVTSSTAERTGSSEEARSRVLRVAWPQTGAPPQERSAPGRRQAVPEPAAVQGRAGARSRARTDVAPPAGRRGIFDHATMNPLGPAGS</sequence>
<reference evidence="2" key="2">
    <citation type="submission" date="2020-09" db="EMBL/GenBank/DDBJ databases">
        <authorList>
            <person name="Sun Q."/>
            <person name="Ohkuma M."/>
        </authorList>
    </citation>
    <scope>NUCLEOTIDE SEQUENCE</scope>
    <source>
        <strain evidence="2">JCM 4386</strain>
    </source>
</reference>
<dbReference type="RefSeq" id="WP_190148258.1">
    <property type="nucleotide sequence ID" value="NZ_BMTL01000004.1"/>
</dbReference>
<reference evidence="2" key="1">
    <citation type="journal article" date="2014" name="Int. J. Syst. Evol. Microbiol.">
        <title>Complete genome sequence of Corynebacterium casei LMG S-19264T (=DSM 44701T), isolated from a smear-ripened cheese.</title>
        <authorList>
            <consortium name="US DOE Joint Genome Institute (JGI-PGF)"/>
            <person name="Walter F."/>
            <person name="Albersmeier A."/>
            <person name="Kalinowski J."/>
            <person name="Ruckert C."/>
        </authorList>
    </citation>
    <scope>NUCLEOTIDE SEQUENCE</scope>
    <source>
        <strain evidence="2">JCM 4386</strain>
    </source>
</reference>
<dbReference type="EMBL" id="BMTL01000004">
    <property type="protein sequence ID" value="GGR75211.1"/>
    <property type="molecule type" value="Genomic_DNA"/>
</dbReference>
<evidence type="ECO:0000256" key="1">
    <source>
        <dbReference type="SAM" id="MobiDB-lite"/>
    </source>
</evidence>
<keyword evidence="3" id="KW-1185">Reference proteome</keyword>